<name>Q2WB83_PARM1</name>
<dbReference type="RefSeq" id="WP_011382535.1">
    <property type="nucleotide sequence ID" value="NC_007626.1"/>
</dbReference>
<dbReference type="PANTHER" id="PTHR21485:SF6">
    <property type="entry name" value="N-ACYLNEURAMINATE CYTIDYLYLTRANSFERASE-RELATED"/>
    <property type="match status" value="1"/>
</dbReference>
<dbReference type="InterPro" id="IPR003329">
    <property type="entry name" value="Cytidylyl_trans"/>
</dbReference>
<dbReference type="InterPro" id="IPR050793">
    <property type="entry name" value="CMP-NeuNAc_synthase"/>
</dbReference>
<dbReference type="Proteomes" id="UP000007058">
    <property type="component" value="Chromosome"/>
</dbReference>
<proteinExistence type="predicted"/>
<gene>
    <name evidence="1" type="ordered locus">amb0088</name>
</gene>
<accession>Q2WB83</accession>
<dbReference type="STRING" id="342108.amb0088"/>
<dbReference type="Pfam" id="PF02348">
    <property type="entry name" value="CTP_transf_3"/>
    <property type="match status" value="1"/>
</dbReference>
<dbReference type="KEGG" id="mag:amb0088"/>
<evidence type="ECO:0000313" key="1">
    <source>
        <dbReference type="EMBL" id="BAE48892.1"/>
    </source>
</evidence>
<dbReference type="InterPro" id="IPR029044">
    <property type="entry name" value="Nucleotide-diphossugar_trans"/>
</dbReference>
<evidence type="ECO:0000313" key="2">
    <source>
        <dbReference type="Proteomes" id="UP000007058"/>
    </source>
</evidence>
<dbReference type="Gene3D" id="3.90.550.10">
    <property type="entry name" value="Spore Coat Polysaccharide Biosynthesis Protein SpsA, Chain A"/>
    <property type="match status" value="1"/>
</dbReference>
<keyword evidence="2" id="KW-1185">Reference proteome</keyword>
<organism evidence="1 2">
    <name type="scientific">Paramagnetospirillum magneticum (strain ATCC 700264 / AMB-1)</name>
    <name type="common">Magnetospirillum magneticum</name>
    <dbReference type="NCBI Taxonomy" id="342108"/>
    <lineage>
        <taxon>Bacteria</taxon>
        <taxon>Pseudomonadati</taxon>
        <taxon>Pseudomonadota</taxon>
        <taxon>Alphaproteobacteria</taxon>
        <taxon>Rhodospirillales</taxon>
        <taxon>Magnetospirillaceae</taxon>
        <taxon>Paramagnetospirillum</taxon>
    </lineage>
</organism>
<protein>
    <submittedName>
        <fullName evidence="1">CMP-N-acetylneuraminic acid synthetase</fullName>
    </submittedName>
</protein>
<dbReference type="CDD" id="cd02513">
    <property type="entry name" value="CMP-NeuAc_Synthase"/>
    <property type="match status" value="1"/>
</dbReference>
<dbReference type="EMBL" id="AP007255">
    <property type="protein sequence ID" value="BAE48892.1"/>
    <property type="molecule type" value="Genomic_DNA"/>
</dbReference>
<dbReference type="PANTHER" id="PTHR21485">
    <property type="entry name" value="HAD SUPERFAMILY MEMBERS CMAS AND KDSC"/>
    <property type="match status" value="1"/>
</dbReference>
<dbReference type="SUPFAM" id="SSF53448">
    <property type="entry name" value="Nucleotide-diphospho-sugar transferases"/>
    <property type="match status" value="1"/>
</dbReference>
<dbReference type="OrthoDB" id="9805604at2"/>
<sequence length="234" mass="25029">MSNRILALICARGGSKGLPGKNVRPLAGRPVIAWSVEAALGSSLIDRVVVSTDDPAIAEVARAAGAEVPFLRPAELASDTASLYDVIFHALEALDEEPSHVVLLQATSPLRIAADIDGCIRLCLDHGAPAAASLCEPGKSPYWMFLLDPDGTVRPVIPHDASGGRRQDLPVAWAPNGAVYVAETAWLRRERNFWKAGVTLGYVMPLERSVDIDSLLDFRVAEMLMSDRLGPKAG</sequence>
<dbReference type="HOGENOM" id="CLU_042930_1_1_5"/>
<reference evidence="1 2" key="1">
    <citation type="journal article" date="2005" name="DNA Res.">
        <title>Complete genome sequence of the facultative anaerobic magnetotactic bacterium Magnetospirillum sp. strain AMB-1.</title>
        <authorList>
            <person name="Matsunaga T."/>
            <person name="Okamura Y."/>
            <person name="Fukuda Y."/>
            <person name="Wahyudi A.T."/>
            <person name="Murase Y."/>
            <person name="Takeyama H."/>
        </authorList>
    </citation>
    <scope>NUCLEOTIDE SEQUENCE [LARGE SCALE GENOMIC DNA]</scope>
    <source>
        <strain evidence="2">ATCC 700264 / AMB-1</strain>
    </source>
</reference>
<dbReference type="GO" id="GO:0008781">
    <property type="term" value="F:N-acylneuraminate cytidylyltransferase activity"/>
    <property type="evidence" value="ECO:0007669"/>
    <property type="project" value="TreeGrafter"/>
</dbReference>
<dbReference type="AlphaFoldDB" id="Q2WB83"/>